<dbReference type="Proteomes" id="UP000214720">
    <property type="component" value="Unassembled WGS sequence"/>
</dbReference>
<evidence type="ECO:0000313" key="2">
    <source>
        <dbReference type="Proteomes" id="UP000214720"/>
    </source>
</evidence>
<organism evidence="1 2">
    <name type="scientific">Caballeronia sordidicola</name>
    <name type="common">Burkholderia sordidicola</name>
    <dbReference type="NCBI Taxonomy" id="196367"/>
    <lineage>
        <taxon>Bacteria</taxon>
        <taxon>Pseudomonadati</taxon>
        <taxon>Pseudomonadota</taxon>
        <taxon>Betaproteobacteria</taxon>
        <taxon>Burkholderiales</taxon>
        <taxon>Burkholderiaceae</taxon>
        <taxon>Caballeronia</taxon>
    </lineage>
</organism>
<protein>
    <submittedName>
        <fullName evidence="1">Uncharacterized protein</fullName>
    </submittedName>
</protein>
<name>A0A226WVZ3_CABSO</name>
<comment type="caution">
    <text evidence="1">The sequence shown here is derived from an EMBL/GenBank/DDBJ whole genome shotgun (WGS) entry which is preliminary data.</text>
</comment>
<sequence>MLQAASTELIFIFIIKGKFAEKLTQKQTSSSCSTGSVELKESLARA</sequence>
<dbReference type="AlphaFoldDB" id="A0A226WVZ3"/>
<evidence type="ECO:0000313" key="1">
    <source>
        <dbReference type="EMBL" id="OXC75354.1"/>
    </source>
</evidence>
<gene>
    <name evidence="1" type="ORF">BSU04_27260</name>
</gene>
<proteinExistence type="predicted"/>
<reference evidence="2" key="1">
    <citation type="submission" date="2017-01" db="EMBL/GenBank/DDBJ databases">
        <title>Genome Analysis of Deinococcus marmoris KOPRI26562.</title>
        <authorList>
            <person name="Kim J.H."/>
            <person name="Oh H.-M."/>
        </authorList>
    </citation>
    <scope>NUCLEOTIDE SEQUENCE [LARGE SCALE GENOMIC DNA]</scope>
    <source>
        <strain evidence="2">PAMC 26633</strain>
    </source>
</reference>
<dbReference type="EMBL" id="MTHB01000182">
    <property type="protein sequence ID" value="OXC75354.1"/>
    <property type="molecule type" value="Genomic_DNA"/>
</dbReference>
<accession>A0A226WVZ3</accession>